<reference evidence="2 3" key="1">
    <citation type="submission" date="2016-11" db="EMBL/GenBank/DDBJ databases">
        <title>The macronuclear genome of Stentor coeruleus: a giant cell with tiny introns.</title>
        <authorList>
            <person name="Slabodnick M."/>
            <person name="Ruby J.G."/>
            <person name="Reiff S.B."/>
            <person name="Swart E.C."/>
            <person name="Gosai S."/>
            <person name="Prabakaran S."/>
            <person name="Witkowska E."/>
            <person name="Larue G.E."/>
            <person name="Fisher S."/>
            <person name="Freeman R.M."/>
            <person name="Gunawardena J."/>
            <person name="Chu W."/>
            <person name="Stover N.A."/>
            <person name="Gregory B.D."/>
            <person name="Nowacki M."/>
            <person name="Derisi J."/>
            <person name="Roy S.W."/>
            <person name="Marshall W.F."/>
            <person name="Sood P."/>
        </authorList>
    </citation>
    <scope>NUCLEOTIDE SEQUENCE [LARGE SCALE GENOMIC DNA]</scope>
    <source>
        <strain evidence="2">WM001</strain>
    </source>
</reference>
<name>A0A1R2BUG4_9CILI</name>
<dbReference type="Gene3D" id="2.60.40.790">
    <property type="match status" value="1"/>
</dbReference>
<protein>
    <recommendedName>
        <fullName evidence="1">CS domain-containing protein</fullName>
    </recommendedName>
</protein>
<dbReference type="Pfam" id="PF04969">
    <property type="entry name" value="CS"/>
    <property type="match status" value="1"/>
</dbReference>
<comment type="caution">
    <text evidence="2">The sequence shown here is derived from an EMBL/GenBank/DDBJ whole genome shotgun (WGS) entry which is preliminary data.</text>
</comment>
<dbReference type="OrthoDB" id="164025at2759"/>
<dbReference type="InterPro" id="IPR052289">
    <property type="entry name" value="Calcyclin-binding_UBL-bridge"/>
</dbReference>
<proteinExistence type="predicted"/>
<sequence length="170" mass="19539">MVESESKIQEALEKEAANALQESIKRKGDKSYYYAHAPRNVDDPTLATIIEGEGIVTGGDPKLLVKDLPKMEPVKQVINIRNYHWHDDDDKIRVSTPFEDTEDKVTVKFEKEGFELIHEASPTETRKLIIKSLNKPINPEASSYRIRNRKVVIILMKEDVDSTWYNLTKN</sequence>
<feature type="domain" description="CS" evidence="1">
    <location>
        <begin position="78"/>
        <end position="168"/>
    </location>
</feature>
<dbReference type="InterPro" id="IPR007052">
    <property type="entry name" value="CS_dom"/>
</dbReference>
<dbReference type="PROSITE" id="PS51203">
    <property type="entry name" value="CS"/>
    <property type="match status" value="1"/>
</dbReference>
<dbReference type="InterPro" id="IPR008978">
    <property type="entry name" value="HSP20-like_chaperone"/>
</dbReference>
<keyword evidence="3" id="KW-1185">Reference proteome</keyword>
<evidence type="ECO:0000313" key="3">
    <source>
        <dbReference type="Proteomes" id="UP000187209"/>
    </source>
</evidence>
<dbReference type="PANTHER" id="PTHR13164:SF6">
    <property type="entry name" value="CS DOMAIN-CONTAINING PROTEIN"/>
    <property type="match status" value="1"/>
</dbReference>
<dbReference type="EMBL" id="MPUH01000428">
    <property type="protein sequence ID" value="OMJ80331.1"/>
    <property type="molecule type" value="Genomic_DNA"/>
</dbReference>
<dbReference type="PANTHER" id="PTHR13164">
    <property type="entry name" value="CALICYLIN BINDING PROTEIN"/>
    <property type="match status" value="1"/>
</dbReference>
<dbReference type="GO" id="GO:0005634">
    <property type="term" value="C:nucleus"/>
    <property type="evidence" value="ECO:0007669"/>
    <property type="project" value="TreeGrafter"/>
</dbReference>
<dbReference type="AlphaFoldDB" id="A0A1R2BUG4"/>
<accession>A0A1R2BUG4</accession>
<gene>
    <name evidence="2" type="ORF">SteCoe_19429</name>
</gene>
<organism evidence="2 3">
    <name type="scientific">Stentor coeruleus</name>
    <dbReference type="NCBI Taxonomy" id="5963"/>
    <lineage>
        <taxon>Eukaryota</taxon>
        <taxon>Sar</taxon>
        <taxon>Alveolata</taxon>
        <taxon>Ciliophora</taxon>
        <taxon>Postciliodesmatophora</taxon>
        <taxon>Heterotrichea</taxon>
        <taxon>Heterotrichida</taxon>
        <taxon>Stentoridae</taxon>
        <taxon>Stentor</taxon>
    </lineage>
</organism>
<evidence type="ECO:0000313" key="2">
    <source>
        <dbReference type="EMBL" id="OMJ80331.1"/>
    </source>
</evidence>
<evidence type="ECO:0000259" key="1">
    <source>
        <dbReference type="PROSITE" id="PS51203"/>
    </source>
</evidence>
<dbReference type="SUPFAM" id="SSF49764">
    <property type="entry name" value="HSP20-like chaperones"/>
    <property type="match status" value="1"/>
</dbReference>
<dbReference type="Proteomes" id="UP000187209">
    <property type="component" value="Unassembled WGS sequence"/>
</dbReference>